<name>A0ABQ2IL36_9PSEU</name>
<organism evidence="1 2">
    <name type="scientific">Lentzea pudingi</name>
    <dbReference type="NCBI Taxonomy" id="1789439"/>
    <lineage>
        <taxon>Bacteria</taxon>
        <taxon>Bacillati</taxon>
        <taxon>Actinomycetota</taxon>
        <taxon>Actinomycetes</taxon>
        <taxon>Pseudonocardiales</taxon>
        <taxon>Pseudonocardiaceae</taxon>
        <taxon>Lentzea</taxon>
    </lineage>
</organism>
<evidence type="ECO:0008006" key="3">
    <source>
        <dbReference type="Google" id="ProtNLM"/>
    </source>
</evidence>
<dbReference type="EMBL" id="BMNC01000012">
    <property type="protein sequence ID" value="GGN14359.1"/>
    <property type="molecule type" value="Genomic_DNA"/>
</dbReference>
<keyword evidence="2" id="KW-1185">Reference proteome</keyword>
<gene>
    <name evidence="1" type="ORF">GCM10011609_63660</name>
</gene>
<protein>
    <recommendedName>
        <fullName evidence="3">Lipoprotein</fullName>
    </recommendedName>
</protein>
<proteinExistence type="predicted"/>
<accession>A0ABQ2IL36</accession>
<evidence type="ECO:0000313" key="1">
    <source>
        <dbReference type="EMBL" id="GGN14359.1"/>
    </source>
</evidence>
<evidence type="ECO:0000313" key="2">
    <source>
        <dbReference type="Proteomes" id="UP000597656"/>
    </source>
</evidence>
<sequence>MRQKSRPAHITRIRVMKKLLLLIPVLALTACGQKSYTYEAFYDIEGTGKAEMTLSVPGGASGTETVDLPVKDRALLANALGRITLTVKPQTGQATCKLRVEKEKEITGSGAEAKCEYEITESTDN</sequence>
<dbReference type="Proteomes" id="UP000597656">
    <property type="component" value="Unassembled WGS sequence"/>
</dbReference>
<comment type="caution">
    <text evidence="1">The sequence shown here is derived from an EMBL/GenBank/DDBJ whole genome shotgun (WGS) entry which is preliminary data.</text>
</comment>
<dbReference type="PROSITE" id="PS51257">
    <property type="entry name" value="PROKAR_LIPOPROTEIN"/>
    <property type="match status" value="1"/>
</dbReference>
<reference evidence="2" key="1">
    <citation type="journal article" date="2019" name="Int. J. Syst. Evol. Microbiol.">
        <title>The Global Catalogue of Microorganisms (GCM) 10K type strain sequencing project: providing services to taxonomists for standard genome sequencing and annotation.</title>
        <authorList>
            <consortium name="The Broad Institute Genomics Platform"/>
            <consortium name="The Broad Institute Genome Sequencing Center for Infectious Disease"/>
            <person name="Wu L."/>
            <person name="Ma J."/>
        </authorList>
    </citation>
    <scope>NUCLEOTIDE SEQUENCE [LARGE SCALE GENOMIC DNA]</scope>
    <source>
        <strain evidence="2">CGMCC 4.7319</strain>
    </source>
</reference>